<gene>
    <name evidence="11" type="primary">gspI</name>
    <name evidence="11" type="ORF">B9G39_14745</name>
</gene>
<keyword evidence="6 9" id="KW-0812">Transmembrane</keyword>
<sequence length="134" mass="15024">MVRLGLKSKHANQGFTLLEVMLAVAVFAAAASILLMAGSGTLQKVQLLEEKTLAVQVAENYLSELRWTKKKQSGNTEKEIKFADREWLVKSVIKTTENKGILRVEIAVERKLSWREDEPYQLATLVAFMEADAT</sequence>
<evidence type="ECO:0000259" key="10">
    <source>
        <dbReference type="Pfam" id="PF02501"/>
    </source>
</evidence>
<dbReference type="GO" id="GO:0015627">
    <property type="term" value="C:type II protein secretion system complex"/>
    <property type="evidence" value="ECO:0007669"/>
    <property type="project" value="UniProtKB-UniRule"/>
</dbReference>
<dbReference type="SUPFAM" id="SSF54523">
    <property type="entry name" value="Pili subunits"/>
    <property type="match status" value="1"/>
</dbReference>
<dbReference type="PANTHER" id="PTHR38779">
    <property type="entry name" value="TYPE II SECRETION SYSTEM PROTEIN I-RELATED"/>
    <property type="match status" value="1"/>
</dbReference>
<evidence type="ECO:0000313" key="11">
    <source>
        <dbReference type="EMBL" id="RDH44590.1"/>
    </source>
</evidence>
<feature type="domain" description="Type II secretion system protein GspI C-terminal" evidence="10">
    <location>
        <begin position="48"/>
        <end position="128"/>
    </location>
</feature>
<evidence type="ECO:0000256" key="5">
    <source>
        <dbReference type="ARBA" id="ARBA00022519"/>
    </source>
</evidence>
<comment type="PTM">
    <text evidence="9">Cleaved by prepilin peptidase.</text>
</comment>
<evidence type="ECO:0000313" key="12">
    <source>
        <dbReference type="Proteomes" id="UP000257039"/>
    </source>
</evidence>
<evidence type="ECO:0000256" key="7">
    <source>
        <dbReference type="ARBA" id="ARBA00022989"/>
    </source>
</evidence>
<comment type="subunit">
    <text evidence="9">Type II secretion is composed of four main components: the outer membrane complex, the inner membrane complex, the cytoplasmic secretion ATPase and the periplasm-spanning pseudopilus.</text>
</comment>
<comment type="caution">
    <text evidence="11">The sequence shown here is derived from an EMBL/GenBank/DDBJ whole genome shotgun (WGS) entry which is preliminary data.</text>
</comment>
<keyword evidence="12" id="KW-1185">Reference proteome</keyword>
<name>A0A4P9VRA7_9GAMM</name>
<evidence type="ECO:0000256" key="4">
    <source>
        <dbReference type="ARBA" id="ARBA00022481"/>
    </source>
</evidence>
<proteinExistence type="inferred from homology"/>
<dbReference type="Pfam" id="PF07963">
    <property type="entry name" value="N_methyl"/>
    <property type="match status" value="1"/>
</dbReference>
<dbReference type="InterPro" id="IPR012902">
    <property type="entry name" value="N_methyl_site"/>
</dbReference>
<dbReference type="PANTHER" id="PTHR38779:SF2">
    <property type="entry name" value="TYPE II SECRETION SYSTEM PROTEIN I-RELATED"/>
    <property type="match status" value="1"/>
</dbReference>
<dbReference type="InterPro" id="IPR010052">
    <property type="entry name" value="T2SS_protein-GspI"/>
</dbReference>
<evidence type="ECO:0000256" key="3">
    <source>
        <dbReference type="ARBA" id="ARBA00022475"/>
    </source>
</evidence>
<accession>A0A4P9VRA7</accession>
<comment type="subcellular location">
    <subcellularLocation>
        <location evidence="1 9">Cell inner membrane</location>
        <topology evidence="1 9">Single-pass membrane protein</topology>
    </subcellularLocation>
</comment>
<evidence type="ECO:0000256" key="6">
    <source>
        <dbReference type="ARBA" id="ARBA00022692"/>
    </source>
</evidence>
<dbReference type="AlphaFoldDB" id="A0A4P9VRA7"/>
<dbReference type="InterPro" id="IPR045584">
    <property type="entry name" value="Pilin-like"/>
</dbReference>
<dbReference type="NCBIfam" id="TIGR01707">
    <property type="entry name" value="gspI"/>
    <property type="match status" value="1"/>
</dbReference>
<evidence type="ECO:0000256" key="2">
    <source>
        <dbReference type="ARBA" id="ARBA00008358"/>
    </source>
</evidence>
<keyword evidence="4 9" id="KW-0488">Methylation</keyword>
<evidence type="ECO:0000256" key="1">
    <source>
        <dbReference type="ARBA" id="ARBA00004377"/>
    </source>
</evidence>
<dbReference type="InterPro" id="IPR003413">
    <property type="entry name" value="T2SS_GspI_C"/>
</dbReference>
<organism evidence="11 12">
    <name type="scientific">Zooshikella ganghwensis</name>
    <dbReference type="NCBI Taxonomy" id="202772"/>
    <lineage>
        <taxon>Bacteria</taxon>
        <taxon>Pseudomonadati</taxon>
        <taxon>Pseudomonadota</taxon>
        <taxon>Gammaproteobacteria</taxon>
        <taxon>Oceanospirillales</taxon>
        <taxon>Zooshikellaceae</taxon>
        <taxon>Zooshikella</taxon>
    </lineage>
</organism>
<keyword evidence="7 9" id="KW-1133">Transmembrane helix</keyword>
<comment type="function">
    <text evidence="9">Component of the type II secretion system required for the energy-dependent secretion of extracellular factors such as proteases and toxins from the periplasm.</text>
</comment>
<keyword evidence="8 9" id="KW-0472">Membrane</keyword>
<evidence type="ECO:0000256" key="9">
    <source>
        <dbReference type="RuleBase" id="RU368030"/>
    </source>
</evidence>
<keyword evidence="5 9" id="KW-0997">Cell inner membrane</keyword>
<dbReference type="EMBL" id="NDXW01000001">
    <property type="protein sequence ID" value="RDH44590.1"/>
    <property type="molecule type" value="Genomic_DNA"/>
</dbReference>
<evidence type="ECO:0000256" key="8">
    <source>
        <dbReference type="ARBA" id="ARBA00023136"/>
    </source>
</evidence>
<reference evidence="11 12" key="1">
    <citation type="submission" date="2017-04" db="EMBL/GenBank/DDBJ databases">
        <title>Draft genome sequence of Zooshikella ganghwensis VG4 isolated from Red Sea sediments.</title>
        <authorList>
            <person name="Rehman Z."/>
            <person name="Alam I."/>
            <person name="Kamau A."/>
            <person name="Bajic V."/>
            <person name="Leiknes T."/>
        </authorList>
    </citation>
    <scope>NUCLEOTIDE SEQUENCE [LARGE SCALE GENOMIC DNA]</scope>
    <source>
        <strain evidence="11 12">VG4</strain>
    </source>
</reference>
<protein>
    <recommendedName>
        <fullName evidence="9">Type II secretion system protein I</fullName>
        <shortName evidence="9">T2SS minor pseudopilin I</shortName>
    </recommendedName>
</protein>
<dbReference type="Pfam" id="PF02501">
    <property type="entry name" value="T2SSI"/>
    <property type="match status" value="1"/>
</dbReference>
<dbReference type="PROSITE" id="PS00409">
    <property type="entry name" value="PROKAR_NTER_METHYL"/>
    <property type="match status" value="1"/>
</dbReference>
<dbReference type="NCBIfam" id="TIGR02532">
    <property type="entry name" value="IV_pilin_GFxxxE"/>
    <property type="match status" value="1"/>
</dbReference>
<feature type="transmembrane region" description="Helical" evidence="9">
    <location>
        <begin position="20"/>
        <end position="42"/>
    </location>
</feature>
<dbReference type="GO" id="GO:0015628">
    <property type="term" value="P:protein secretion by the type II secretion system"/>
    <property type="evidence" value="ECO:0007669"/>
    <property type="project" value="UniProtKB-UniRule"/>
</dbReference>
<comment type="similarity">
    <text evidence="2 9">Belongs to the GSP I family.</text>
</comment>
<dbReference type="Gene3D" id="3.30.1300.30">
    <property type="entry name" value="GSPII I/J protein-like"/>
    <property type="match status" value="1"/>
</dbReference>
<keyword evidence="3" id="KW-1003">Cell membrane</keyword>
<dbReference type="GO" id="GO:0005886">
    <property type="term" value="C:plasma membrane"/>
    <property type="evidence" value="ECO:0007669"/>
    <property type="project" value="UniProtKB-SubCell"/>
</dbReference>
<dbReference type="Proteomes" id="UP000257039">
    <property type="component" value="Unassembled WGS sequence"/>
</dbReference>